<gene>
    <name evidence="2" type="ORF">GS03_02001</name>
</gene>
<evidence type="ECO:0000313" key="2">
    <source>
        <dbReference type="EMBL" id="QBZ98493.1"/>
    </source>
</evidence>
<feature type="domain" description="CD-NTase-associated protein 12/Pycsar effector protein TIR" evidence="1">
    <location>
        <begin position="152"/>
        <end position="270"/>
    </location>
</feature>
<dbReference type="KEGG" id="fsn:GS03_02001"/>
<reference evidence="2 3" key="1">
    <citation type="submission" date="2019-04" db="EMBL/GenBank/DDBJ databases">
        <title>Flavobacterium sp. GS03.</title>
        <authorList>
            <person name="Kim H."/>
        </authorList>
    </citation>
    <scope>NUCLEOTIDE SEQUENCE [LARGE SCALE GENOMIC DNA]</scope>
    <source>
        <strain evidence="2 3">GS03</strain>
    </source>
</reference>
<dbReference type="InterPro" id="IPR014571">
    <property type="entry name" value="UCP032620"/>
</dbReference>
<name>A0A4P7PWV7_9FLAO</name>
<dbReference type="GO" id="GO:0050135">
    <property type="term" value="F:NADP+ nucleosidase activity"/>
    <property type="evidence" value="ECO:0007669"/>
    <property type="project" value="InterPro"/>
</dbReference>
<dbReference type="Proteomes" id="UP000296862">
    <property type="component" value="Chromosome"/>
</dbReference>
<dbReference type="PIRSF" id="PIRSF032620">
    <property type="entry name" value="UCP032620"/>
    <property type="match status" value="1"/>
</dbReference>
<evidence type="ECO:0000259" key="1">
    <source>
        <dbReference type="Pfam" id="PF10137"/>
    </source>
</evidence>
<evidence type="ECO:0000313" key="3">
    <source>
        <dbReference type="Proteomes" id="UP000296862"/>
    </source>
</evidence>
<sequence length="295" mass="34409">MVQKKTIQTAITTSKLIISKEEFKTQINDRIDKGKTLLDYSVKVVSTSIDSRRKPYAKYDETEQQNFISEYNKWKQFNIELLKRSFDFADNEYLKEYEKAEYSVWSDWVKERKQDIQRQITIFESIIERLPLIPTNFDDKIVVTEKKISTNKIFIVHGHNNEIKQIVARTISKLKLEPIILHEQIEQGKTIIEKFEKNSSDVNFAIILLTADDEGKAKNETDFKTRARQNVVFEMGYFIGKLGRERVFLLLEDGVDKPGDLDGIVYIPIDKTEGWKLKLVRELKAAGYIVTADDL</sequence>
<dbReference type="InterPro" id="IPR019302">
    <property type="entry name" value="CAP12/PCTIR_TIR_dom"/>
</dbReference>
<dbReference type="AlphaFoldDB" id="A0A4P7PWV7"/>
<dbReference type="EMBL" id="CP038810">
    <property type="protein sequence ID" value="QBZ98493.1"/>
    <property type="molecule type" value="Genomic_DNA"/>
</dbReference>
<organism evidence="2 3">
    <name type="scientific">Flavobacterium sangjuense</name>
    <dbReference type="NCBI Taxonomy" id="2518177"/>
    <lineage>
        <taxon>Bacteria</taxon>
        <taxon>Pseudomonadati</taxon>
        <taxon>Bacteroidota</taxon>
        <taxon>Flavobacteriia</taxon>
        <taxon>Flavobacteriales</taxon>
        <taxon>Flavobacteriaceae</taxon>
        <taxon>Flavobacterium</taxon>
    </lineage>
</organism>
<dbReference type="RefSeq" id="WP_136152394.1">
    <property type="nucleotide sequence ID" value="NZ_CP038810.1"/>
</dbReference>
<accession>A0A4P7PWV7</accession>
<protein>
    <recommendedName>
        <fullName evidence="1">CD-NTase-associated protein 12/Pycsar effector protein TIR domain-containing protein</fullName>
    </recommendedName>
</protein>
<proteinExistence type="predicted"/>
<keyword evidence="3" id="KW-1185">Reference proteome</keyword>
<dbReference type="OrthoDB" id="5497289at2"/>
<dbReference type="Pfam" id="PF10137">
    <property type="entry name" value="CAP12-PCTIR_TIR"/>
    <property type="match status" value="1"/>
</dbReference>